<evidence type="ECO:0000259" key="4">
    <source>
        <dbReference type="PROSITE" id="PS51462"/>
    </source>
</evidence>
<dbReference type="PANTHER" id="PTHR21340">
    <property type="entry name" value="DIADENOSINE 5,5-P1,P4-TETRAPHOSPHATE PYROPHOSPHOHYDROLASE MUTT"/>
    <property type="match status" value="1"/>
</dbReference>
<evidence type="ECO:0000313" key="5">
    <source>
        <dbReference type="EMBL" id="UUX58030.1"/>
    </source>
</evidence>
<evidence type="ECO:0000313" key="6">
    <source>
        <dbReference type="Proteomes" id="UP001060018"/>
    </source>
</evidence>
<dbReference type="SMART" id="SM00855">
    <property type="entry name" value="PGAM"/>
    <property type="match status" value="1"/>
</dbReference>
<evidence type="ECO:0000256" key="3">
    <source>
        <dbReference type="RuleBase" id="RU003476"/>
    </source>
</evidence>
<dbReference type="Pfam" id="PF00293">
    <property type="entry name" value="NUDIX"/>
    <property type="match status" value="1"/>
</dbReference>
<gene>
    <name evidence="5" type="ORF">NUH22_11995</name>
</gene>
<dbReference type="CDD" id="cd07067">
    <property type="entry name" value="HP_PGM_like"/>
    <property type="match status" value="1"/>
</dbReference>
<dbReference type="InterPro" id="IPR020476">
    <property type="entry name" value="Nudix_hydrolase"/>
</dbReference>
<dbReference type="SUPFAM" id="SSF53254">
    <property type="entry name" value="Phosphoglycerate mutase-like"/>
    <property type="match status" value="1"/>
</dbReference>
<dbReference type="Gene3D" id="3.90.79.10">
    <property type="entry name" value="Nucleoside Triphosphate Pyrophosphohydrolase"/>
    <property type="match status" value="1"/>
</dbReference>
<dbReference type="Pfam" id="PF00300">
    <property type="entry name" value="His_Phos_1"/>
    <property type="match status" value="1"/>
</dbReference>
<dbReference type="PANTHER" id="PTHR21340:SF0">
    <property type="entry name" value="BIS(5'-NUCLEOSYL)-TETRAPHOSPHATASE [ASYMMETRICAL]"/>
    <property type="match status" value="1"/>
</dbReference>
<sequence length="335" mass="37500">MIEPQLHEAASRVREIIRSVDAEEITLGDFDIVAAGAIPWRIIDGKLQVLLIHRPKYDDWSWPKGKLDPGESIAECAVREVREEIGLRITLGLPLSATAYSVKQKSKVVYYWAAKTDPQTSIDPDGAECDDTRWVSAKKAAQLLTNPTDAQPLVDLVKAHKEGTLDALPVLIVRHAKAKPRGNWTRAEDERPLAATGRRQAQAVSRMLEAWQPANIASSPWLRCVQTFAPYATLHAMKMKNLRSLTEHAATRHPERARRAVQKLFDKYRSQAICTHRPVLPFVLEVLADNSSAELVKSLPKDDPYLEPGSLIVAQQVQGAKQRIVSFEIHNPFHD</sequence>
<organism evidence="5 6">
    <name type="scientific">Glutamicibacter halophytocola</name>
    <dbReference type="NCBI Taxonomy" id="1933880"/>
    <lineage>
        <taxon>Bacteria</taxon>
        <taxon>Bacillati</taxon>
        <taxon>Actinomycetota</taxon>
        <taxon>Actinomycetes</taxon>
        <taxon>Micrococcales</taxon>
        <taxon>Micrococcaceae</taxon>
        <taxon>Glutamicibacter</taxon>
    </lineage>
</organism>
<protein>
    <submittedName>
        <fullName evidence="5">NUDIX hydrolase</fullName>
    </submittedName>
</protein>
<dbReference type="SUPFAM" id="SSF55811">
    <property type="entry name" value="Nudix"/>
    <property type="match status" value="1"/>
</dbReference>
<dbReference type="GO" id="GO:0004081">
    <property type="term" value="F:bis(5'-nucleosyl)-tetraphosphatase (asymmetrical) activity"/>
    <property type="evidence" value="ECO:0007669"/>
    <property type="project" value="TreeGrafter"/>
</dbReference>
<dbReference type="InterPro" id="IPR020084">
    <property type="entry name" value="NUDIX_hydrolase_CS"/>
</dbReference>
<reference evidence="5" key="1">
    <citation type="journal article" date="2022" name="Pest Manag. Sci.">
        <title>Glutamicibacter halophytocola-mediated host fitness of potato tuber moth on Solanaceae crops.</title>
        <authorList>
            <person name="Wang W."/>
            <person name="Xiao G."/>
            <person name="Du G."/>
            <person name="Chang L."/>
            <person name="Yang Y."/>
            <person name="Ye J."/>
            <person name="Chen B."/>
        </authorList>
    </citation>
    <scope>NUCLEOTIDE SEQUENCE</scope>
    <source>
        <strain evidence="5">S2</strain>
    </source>
</reference>
<dbReference type="InterPro" id="IPR015797">
    <property type="entry name" value="NUDIX_hydrolase-like_dom_sf"/>
</dbReference>
<comment type="similarity">
    <text evidence="1 3">Belongs to the Nudix hydrolase family.</text>
</comment>
<dbReference type="GO" id="GO:0006167">
    <property type="term" value="P:AMP biosynthetic process"/>
    <property type="evidence" value="ECO:0007669"/>
    <property type="project" value="TreeGrafter"/>
</dbReference>
<dbReference type="InterPro" id="IPR000086">
    <property type="entry name" value="NUDIX_hydrolase_dom"/>
</dbReference>
<dbReference type="AlphaFoldDB" id="A0AA95BPC9"/>
<dbReference type="GO" id="GO:0006754">
    <property type="term" value="P:ATP biosynthetic process"/>
    <property type="evidence" value="ECO:0007669"/>
    <property type="project" value="TreeGrafter"/>
</dbReference>
<dbReference type="PROSITE" id="PS00893">
    <property type="entry name" value="NUDIX_BOX"/>
    <property type="match status" value="1"/>
</dbReference>
<dbReference type="PRINTS" id="PR00502">
    <property type="entry name" value="NUDIXFAMILY"/>
</dbReference>
<dbReference type="Proteomes" id="UP001060018">
    <property type="component" value="Chromosome"/>
</dbReference>
<dbReference type="CDD" id="cd03673">
    <property type="entry name" value="NUDIX_Ap6A_hydrolase"/>
    <property type="match status" value="1"/>
</dbReference>
<dbReference type="EMBL" id="CP102487">
    <property type="protein sequence ID" value="UUX58030.1"/>
    <property type="molecule type" value="Genomic_DNA"/>
</dbReference>
<dbReference type="InterPro" id="IPR029033">
    <property type="entry name" value="His_PPase_superfam"/>
</dbReference>
<dbReference type="Gene3D" id="3.40.50.1240">
    <property type="entry name" value="Phosphoglycerate mutase-like"/>
    <property type="match status" value="1"/>
</dbReference>
<dbReference type="PROSITE" id="PS51462">
    <property type="entry name" value="NUDIX"/>
    <property type="match status" value="1"/>
</dbReference>
<name>A0AA95BPC9_9MICC</name>
<dbReference type="InterPro" id="IPR051325">
    <property type="entry name" value="Nudix_hydrolase_domain"/>
</dbReference>
<evidence type="ECO:0000256" key="2">
    <source>
        <dbReference type="ARBA" id="ARBA00022801"/>
    </source>
</evidence>
<accession>A0AA95BPC9</accession>
<dbReference type="InterPro" id="IPR013078">
    <property type="entry name" value="His_Pase_superF_clade-1"/>
</dbReference>
<proteinExistence type="inferred from homology"/>
<keyword evidence="2 3" id="KW-0378">Hydrolase</keyword>
<evidence type="ECO:0000256" key="1">
    <source>
        <dbReference type="ARBA" id="ARBA00005582"/>
    </source>
</evidence>
<feature type="domain" description="Nudix hydrolase" evidence="4">
    <location>
        <begin position="30"/>
        <end position="158"/>
    </location>
</feature>